<proteinExistence type="predicted"/>
<dbReference type="Gene3D" id="2.130.10.10">
    <property type="entry name" value="YVTN repeat-like/Quinoprotein amine dehydrogenase"/>
    <property type="match status" value="1"/>
</dbReference>
<dbReference type="AlphaFoldDB" id="A0A383A4I2"/>
<feature type="non-terminal residue" evidence="2">
    <location>
        <position position="1"/>
    </location>
</feature>
<dbReference type="PANTHER" id="PTHR34512">
    <property type="entry name" value="CELL SURFACE PROTEIN"/>
    <property type="match status" value="1"/>
</dbReference>
<name>A0A383A4I2_9ZZZZ</name>
<dbReference type="InterPro" id="IPR011047">
    <property type="entry name" value="Quinoprotein_ADH-like_sf"/>
</dbReference>
<dbReference type="InterPro" id="IPR015943">
    <property type="entry name" value="WD40/YVTN_repeat-like_dom_sf"/>
</dbReference>
<accession>A0A383A4I2</accession>
<dbReference type="EMBL" id="UINC01189159">
    <property type="protein sequence ID" value="SVE02717.1"/>
    <property type="molecule type" value="Genomic_DNA"/>
</dbReference>
<evidence type="ECO:0000313" key="2">
    <source>
        <dbReference type="EMBL" id="SVE02717.1"/>
    </source>
</evidence>
<dbReference type="PANTHER" id="PTHR34512:SF30">
    <property type="entry name" value="OUTER MEMBRANE PROTEIN ASSEMBLY FACTOR BAMB"/>
    <property type="match status" value="1"/>
</dbReference>
<sequence>LVWGAERFTAHDAANGNTLWSCAGFNPDSKNNWVVVSSFVIINDRAVIPYGRGARLAGIELNGKGDVTGTHRKWTLEGKGTFVPSPAAHGGKVYLVRDRGEVLCVNPKDGAILWKDAFPKDRASYYSSPTIADNKIYSAREDGMLFVANIKGGFKLLTENDMGERIIASPVPVNGSLLIRGEKHLFSFRGK</sequence>
<feature type="domain" description="Pyrrolo-quinoline quinone repeat" evidence="1">
    <location>
        <begin position="10"/>
        <end position="183"/>
    </location>
</feature>
<reference evidence="2" key="1">
    <citation type="submission" date="2018-05" db="EMBL/GenBank/DDBJ databases">
        <authorList>
            <person name="Lanie J.A."/>
            <person name="Ng W.-L."/>
            <person name="Kazmierczak K.M."/>
            <person name="Andrzejewski T.M."/>
            <person name="Davidsen T.M."/>
            <person name="Wayne K.J."/>
            <person name="Tettelin H."/>
            <person name="Glass J.I."/>
            <person name="Rusch D."/>
            <person name="Podicherti R."/>
            <person name="Tsui H.-C.T."/>
            <person name="Winkler M.E."/>
        </authorList>
    </citation>
    <scope>NUCLEOTIDE SEQUENCE</scope>
</reference>
<organism evidence="2">
    <name type="scientific">marine metagenome</name>
    <dbReference type="NCBI Taxonomy" id="408172"/>
    <lineage>
        <taxon>unclassified sequences</taxon>
        <taxon>metagenomes</taxon>
        <taxon>ecological metagenomes</taxon>
    </lineage>
</organism>
<dbReference type="SUPFAM" id="SSF50998">
    <property type="entry name" value="Quinoprotein alcohol dehydrogenase-like"/>
    <property type="match status" value="1"/>
</dbReference>
<protein>
    <recommendedName>
        <fullName evidence="1">Pyrrolo-quinoline quinone repeat domain-containing protein</fullName>
    </recommendedName>
</protein>
<gene>
    <name evidence="2" type="ORF">METZ01_LOCUS455571</name>
</gene>
<evidence type="ECO:0000259" key="1">
    <source>
        <dbReference type="Pfam" id="PF13360"/>
    </source>
</evidence>
<dbReference type="InterPro" id="IPR002372">
    <property type="entry name" value="PQQ_rpt_dom"/>
</dbReference>
<dbReference type="Pfam" id="PF13360">
    <property type="entry name" value="PQQ_2"/>
    <property type="match status" value="1"/>
</dbReference>